<name>A0AAV7RCN3_PLEWA</name>
<feature type="compositionally biased region" description="Polar residues" evidence="1">
    <location>
        <begin position="92"/>
        <end position="103"/>
    </location>
</feature>
<organism evidence="2 3">
    <name type="scientific">Pleurodeles waltl</name>
    <name type="common">Iberian ribbed newt</name>
    <dbReference type="NCBI Taxonomy" id="8319"/>
    <lineage>
        <taxon>Eukaryota</taxon>
        <taxon>Metazoa</taxon>
        <taxon>Chordata</taxon>
        <taxon>Craniata</taxon>
        <taxon>Vertebrata</taxon>
        <taxon>Euteleostomi</taxon>
        <taxon>Amphibia</taxon>
        <taxon>Batrachia</taxon>
        <taxon>Caudata</taxon>
        <taxon>Salamandroidea</taxon>
        <taxon>Salamandridae</taxon>
        <taxon>Pleurodelinae</taxon>
        <taxon>Pleurodeles</taxon>
    </lineage>
</organism>
<proteinExistence type="predicted"/>
<evidence type="ECO:0000256" key="1">
    <source>
        <dbReference type="SAM" id="MobiDB-lite"/>
    </source>
</evidence>
<protein>
    <submittedName>
        <fullName evidence="2">Uncharacterized protein</fullName>
    </submittedName>
</protein>
<evidence type="ECO:0000313" key="3">
    <source>
        <dbReference type="Proteomes" id="UP001066276"/>
    </source>
</evidence>
<accession>A0AAV7RCN3</accession>
<dbReference type="AlphaFoldDB" id="A0AAV7RCN3"/>
<feature type="compositionally biased region" description="Polar residues" evidence="1">
    <location>
        <begin position="68"/>
        <end position="77"/>
    </location>
</feature>
<comment type="caution">
    <text evidence="2">The sequence shown here is derived from an EMBL/GenBank/DDBJ whole genome shotgun (WGS) entry which is preliminary data.</text>
</comment>
<evidence type="ECO:0000313" key="2">
    <source>
        <dbReference type="EMBL" id="KAJ1149895.1"/>
    </source>
</evidence>
<dbReference type="Proteomes" id="UP001066276">
    <property type="component" value="Chromosome 5"/>
</dbReference>
<sequence length="252" mass="28016">MGVFSLTPHTHINLHNHHPSPGKKSQEGPIATALVHEKTGAKVQTMAEEMPSGKSKTTQADRAWHQITPVSQGQSRSEAQRQNKKMNVSGPDWSSTHIVQTTPELRKSTRRSPVFDEQSELEKQSQPEKRNGKGTDWSTVYSLLMAITTATTMNTDKMNTYISVLQTLVSYTMAIEAKMEKLNSLITREQTCVEERTQYFSCSPGVEKLSELPDVMKDMIIEIEKSVSAQGKLDASPTDGTLIRGTMTHKAN</sequence>
<gene>
    <name evidence="2" type="ORF">NDU88_002694</name>
</gene>
<feature type="compositionally biased region" description="Basic and acidic residues" evidence="1">
    <location>
        <begin position="120"/>
        <end position="133"/>
    </location>
</feature>
<keyword evidence="3" id="KW-1185">Reference proteome</keyword>
<feature type="region of interest" description="Disordered" evidence="1">
    <location>
        <begin position="66"/>
        <end position="135"/>
    </location>
</feature>
<dbReference type="EMBL" id="JANPWB010000009">
    <property type="protein sequence ID" value="KAJ1149895.1"/>
    <property type="molecule type" value="Genomic_DNA"/>
</dbReference>
<feature type="region of interest" description="Disordered" evidence="1">
    <location>
        <begin position="232"/>
        <end position="252"/>
    </location>
</feature>
<feature type="region of interest" description="Disordered" evidence="1">
    <location>
        <begin position="1"/>
        <end position="27"/>
    </location>
</feature>
<feature type="compositionally biased region" description="Basic residues" evidence="1">
    <location>
        <begin position="12"/>
        <end position="21"/>
    </location>
</feature>
<reference evidence="2" key="1">
    <citation type="journal article" date="2022" name="bioRxiv">
        <title>Sequencing and chromosome-scale assembly of the giantPleurodeles waltlgenome.</title>
        <authorList>
            <person name="Brown T."/>
            <person name="Elewa A."/>
            <person name="Iarovenko S."/>
            <person name="Subramanian E."/>
            <person name="Araus A.J."/>
            <person name="Petzold A."/>
            <person name="Susuki M."/>
            <person name="Suzuki K.-i.T."/>
            <person name="Hayashi T."/>
            <person name="Toyoda A."/>
            <person name="Oliveira C."/>
            <person name="Osipova E."/>
            <person name="Leigh N.D."/>
            <person name="Simon A."/>
            <person name="Yun M.H."/>
        </authorList>
    </citation>
    <scope>NUCLEOTIDE SEQUENCE</scope>
    <source>
        <strain evidence="2">20211129_DDA</strain>
        <tissue evidence="2">Liver</tissue>
    </source>
</reference>